<reference evidence="3 4" key="1">
    <citation type="submission" date="2020-04" db="EMBL/GenBank/DDBJ databases">
        <title>Plant Genome Project.</title>
        <authorList>
            <person name="Zhang R.-G."/>
        </authorList>
    </citation>
    <scope>NUCLEOTIDE SEQUENCE [LARGE SCALE GENOMIC DNA]</scope>
    <source>
        <strain evidence="3">YNK0</strain>
        <tissue evidence="3">Leaf</tissue>
    </source>
</reference>
<gene>
    <name evidence="3" type="ORF">HHK36_016604</name>
</gene>
<evidence type="ECO:0000313" key="4">
    <source>
        <dbReference type="Proteomes" id="UP000655225"/>
    </source>
</evidence>
<keyword evidence="4" id="KW-1185">Reference proteome</keyword>
<protein>
    <submittedName>
        <fullName evidence="3">Uncharacterized protein</fullName>
    </submittedName>
</protein>
<accession>A0A835DB43</accession>
<dbReference type="Proteomes" id="UP000655225">
    <property type="component" value="Unassembled WGS sequence"/>
</dbReference>
<keyword evidence="2" id="KW-0812">Transmembrane</keyword>
<feature type="region of interest" description="Disordered" evidence="1">
    <location>
        <begin position="63"/>
        <end position="113"/>
    </location>
</feature>
<organism evidence="3 4">
    <name type="scientific">Tetracentron sinense</name>
    <name type="common">Spur-leaf</name>
    <dbReference type="NCBI Taxonomy" id="13715"/>
    <lineage>
        <taxon>Eukaryota</taxon>
        <taxon>Viridiplantae</taxon>
        <taxon>Streptophyta</taxon>
        <taxon>Embryophyta</taxon>
        <taxon>Tracheophyta</taxon>
        <taxon>Spermatophyta</taxon>
        <taxon>Magnoliopsida</taxon>
        <taxon>Trochodendrales</taxon>
        <taxon>Trochodendraceae</taxon>
        <taxon>Tetracentron</taxon>
    </lineage>
</organism>
<evidence type="ECO:0000256" key="1">
    <source>
        <dbReference type="SAM" id="MobiDB-lite"/>
    </source>
</evidence>
<keyword evidence="2" id="KW-0472">Membrane</keyword>
<dbReference type="EMBL" id="JABCRI010000011">
    <property type="protein sequence ID" value="KAF8397683.1"/>
    <property type="molecule type" value="Genomic_DNA"/>
</dbReference>
<sequence>MFRDFRQLIRLLSVSLNRDNLPAEFSLLTRIYYREKNNNKVEKPKLKGNTFLLHATSTAIEDPLEIAPVPAPESGGDSPASASSPSIKPPEFNHPPSDDTPPSTPSGSSGGLRGGQKAGIALGVIFGAGLVGFGGIVYKKRRANIRRSRYGYATRRAFL</sequence>
<name>A0A835DB43_TETSI</name>
<feature type="transmembrane region" description="Helical" evidence="2">
    <location>
        <begin position="118"/>
        <end position="138"/>
    </location>
</feature>
<keyword evidence="2" id="KW-1133">Transmembrane helix</keyword>
<evidence type="ECO:0000313" key="3">
    <source>
        <dbReference type="EMBL" id="KAF8397683.1"/>
    </source>
</evidence>
<comment type="caution">
    <text evidence="3">The sequence shown here is derived from an EMBL/GenBank/DDBJ whole genome shotgun (WGS) entry which is preliminary data.</text>
</comment>
<proteinExistence type="predicted"/>
<evidence type="ECO:0000256" key="2">
    <source>
        <dbReference type="SAM" id="Phobius"/>
    </source>
</evidence>
<dbReference type="OrthoDB" id="784725at2759"/>
<dbReference type="AlphaFoldDB" id="A0A835DB43"/>
<feature type="compositionally biased region" description="Low complexity" evidence="1">
    <location>
        <begin position="72"/>
        <end position="90"/>
    </location>
</feature>